<dbReference type="AlphaFoldDB" id="A0A1Y6G319"/>
<organism evidence="2 3">
    <name type="scientific">Pseudidiomarina planktonica</name>
    <dbReference type="NCBI Taxonomy" id="1323738"/>
    <lineage>
        <taxon>Bacteria</taxon>
        <taxon>Pseudomonadati</taxon>
        <taxon>Pseudomonadota</taxon>
        <taxon>Gammaproteobacteria</taxon>
        <taxon>Alteromonadales</taxon>
        <taxon>Idiomarinaceae</taxon>
        <taxon>Pseudidiomarina</taxon>
    </lineage>
</organism>
<dbReference type="PANTHER" id="PTHR43283">
    <property type="entry name" value="BETA-LACTAMASE-RELATED"/>
    <property type="match status" value="1"/>
</dbReference>
<dbReference type="EMBL" id="FXWH01000002">
    <property type="protein sequence ID" value="SMQ79959.1"/>
    <property type="molecule type" value="Genomic_DNA"/>
</dbReference>
<dbReference type="PANTHER" id="PTHR43283:SF7">
    <property type="entry name" value="BETA-LACTAMASE-RELATED DOMAIN-CONTAINING PROTEIN"/>
    <property type="match status" value="1"/>
</dbReference>
<dbReference type="Pfam" id="PF00144">
    <property type="entry name" value="Beta-lactamase"/>
    <property type="match status" value="1"/>
</dbReference>
<proteinExistence type="predicted"/>
<keyword evidence="3" id="KW-1185">Reference proteome</keyword>
<gene>
    <name evidence="2" type="ORF">SAMN06297229_1879</name>
</gene>
<evidence type="ECO:0000313" key="3">
    <source>
        <dbReference type="Proteomes" id="UP000194450"/>
    </source>
</evidence>
<reference evidence="3" key="1">
    <citation type="submission" date="2017-04" db="EMBL/GenBank/DDBJ databases">
        <authorList>
            <person name="Varghese N."/>
            <person name="Submissions S."/>
        </authorList>
    </citation>
    <scope>NUCLEOTIDE SEQUENCE [LARGE SCALE GENOMIC DNA]</scope>
</reference>
<dbReference type="PROSITE" id="PS51257">
    <property type="entry name" value="PROKAR_LIPOPROTEIN"/>
    <property type="match status" value="1"/>
</dbReference>
<sequence length="360" mass="40244">MNLRSLCTIALCVLSITGCLSQSPQSYHPEEVKNGWKVSELGEQTINPGPIDDMYDELVANTYPGISSVLIARNNTLVFEAYFNDFNKDKLHSTRSASKAITSLLVGVAIDKQYIPSVDEPVFAYFPEYAGEIKNWDPRKSDISIAHVLSMTSGVKGNEDAMYPTDDWIKFYLDQPLVSDPGTSFSYATSGVVTLGNIITRASQMRIPEFADKFLFSPMGINEVRWPITNSRNSQGLAMTGGGLNMKPRDMAKIGQLLLNEGQWQGVQLVSKNWIKESTKKHSTSNFKGEDFGYLWRMRDRSINGKTIRSIEAWGNGGQFIMVFPDLELVAVFTGEYYGKFPEMEQAFGLVEEYILPAVE</sequence>
<dbReference type="InterPro" id="IPR050789">
    <property type="entry name" value="Diverse_Enzym_Activities"/>
</dbReference>
<dbReference type="SUPFAM" id="SSF56601">
    <property type="entry name" value="beta-lactamase/transpeptidase-like"/>
    <property type="match status" value="1"/>
</dbReference>
<dbReference type="Gene3D" id="3.40.710.10">
    <property type="entry name" value="DD-peptidase/beta-lactamase superfamily"/>
    <property type="match status" value="1"/>
</dbReference>
<accession>A0A1Y6G319</accession>
<evidence type="ECO:0000313" key="2">
    <source>
        <dbReference type="EMBL" id="SMQ79959.1"/>
    </source>
</evidence>
<feature type="domain" description="Beta-lactamase-related" evidence="1">
    <location>
        <begin position="52"/>
        <end position="333"/>
    </location>
</feature>
<evidence type="ECO:0000259" key="1">
    <source>
        <dbReference type="Pfam" id="PF00144"/>
    </source>
</evidence>
<protein>
    <submittedName>
        <fullName evidence="2">CubicO group peptidase, beta-lactamase class C family</fullName>
    </submittedName>
</protein>
<dbReference type="InterPro" id="IPR012338">
    <property type="entry name" value="Beta-lactam/transpept-like"/>
</dbReference>
<name>A0A1Y6G319_9GAMM</name>
<dbReference type="Proteomes" id="UP000194450">
    <property type="component" value="Unassembled WGS sequence"/>
</dbReference>
<dbReference type="InterPro" id="IPR001466">
    <property type="entry name" value="Beta-lactam-related"/>
</dbReference>